<evidence type="ECO:0000313" key="2">
    <source>
        <dbReference type="Proteomes" id="UP000472372"/>
    </source>
</evidence>
<name>A0A6S6W5W8_9PLEO</name>
<organism evidence="1 2">
    <name type="scientific">Pyrenophora teres f. teres</name>
    <dbReference type="NCBI Taxonomy" id="97479"/>
    <lineage>
        <taxon>Eukaryota</taxon>
        <taxon>Fungi</taxon>
        <taxon>Dikarya</taxon>
        <taxon>Ascomycota</taxon>
        <taxon>Pezizomycotina</taxon>
        <taxon>Dothideomycetes</taxon>
        <taxon>Pleosporomycetidae</taxon>
        <taxon>Pleosporales</taxon>
        <taxon>Pleosporineae</taxon>
        <taxon>Pleosporaceae</taxon>
        <taxon>Pyrenophora</taxon>
    </lineage>
</organism>
<dbReference type="Proteomes" id="UP000472372">
    <property type="component" value="Chromosome 6"/>
</dbReference>
<proteinExistence type="predicted"/>
<reference evidence="1" key="1">
    <citation type="submission" date="2021-02" db="EMBL/GenBank/DDBJ databases">
        <authorList>
            <person name="Syme A R."/>
            <person name="Syme A R."/>
            <person name="Moolhuijzen P."/>
        </authorList>
    </citation>
    <scope>NUCLEOTIDE SEQUENCE</scope>
    <source>
        <strain evidence="1">W1-1</strain>
    </source>
</reference>
<accession>A0A6S6W5W8</accession>
<protein>
    <submittedName>
        <fullName evidence="1">Uncharacterized protein</fullName>
    </submittedName>
</protein>
<dbReference type="AlphaFoldDB" id="A0A6S6W5W8"/>
<sequence length="203" mass="22328">MINMALSTEQSQMRFLAVVLPALTLCAHTLLALSFILPGSDVDSACFSLTYNVLAGSASTLGLVGAIWSIPSLVSAYTILHTATLSFVTIALVNMVLPFDFRLLNPVIPSYALDGSSICRDIDAGFGWDTHWLEKCSTSLSVIKFGAACFGLVLMIAQWWALMSVRRWGHELRYQRRNGSMDIEQAGLVQQRDEFMSKEKTAL</sequence>
<dbReference type="EMBL" id="HG992982">
    <property type="protein sequence ID" value="CAE7187647.1"/>
    <property type="molecule type" value="Genomic_DNA"/>
</dbReference>
<gene>
    <name evidence="1" type="ORF">PTTW11_07184</name>
</gene>
<evidence type="ECO:0000313" key="1">
    <source>
        <dbReference type="EMBL" id="CAE7187647.1"/>
    </source>
</evidence>